<evidence type="ECO:0000256" key="3">
    <source>
        <dbReference type="ARBA" id="ARBA00022692"/>
    </source>
</evidence>
<proteinExistence type="predicted"/>
<evidence type="ECO:0000259" key="8">
    <source>
        <dbReference type="Pfam" id="PF01490"/>
    </source>
</evidence>
<dbReference type="InterPro" id="IPR013057">
    <property type="entry name" value="AA_transpt_TM"/>
</dbReference>
<feature type="transmembrane region" description="Helical" evidence="7">
    <location>
        <begin position="385"/>
        <end position="417"/>
    </location>
</feature>
<dbReference type="GO" id="GO:0006865">
    <property type="term" value="P:amino acid transport"/>
    <property type="evidence" value="ECO:0007669"/>
    <property type="project" value="UniProtKB-KW"/>
</dbReference>
<feature type="transmembrane region" description="Helical" evidence="7">
    <location>
        <begin position="132"/>
        <end position="152"/>
    </location>
</feature>
<dbReference type="AlphaFoldDB" id="A0A8D7AIV0"/>
<evidence type="ECO:0000256" key="4">
    <source>
        <dbReference type="ARBA" id="ARBA00022970"/>
    </source>
</evidence>
<keyword evidence="5 7" id="KW-1133">Transmembrane helix</keyword>
<keyword evidence="3 7" id="KW-0812">Transmembrane</keyword>
<feature type="transmembrane region" description="Helical" evidence="7">
    <location>
        <begin position="225"/>
        <end position="242"/>
    </location>
</feature>
<feature type="transmembrane region" description="Helical" evidence="7">
    <location>
        <begin position="496"/>
        <end position="517"/>
    </location>
</feature>
<evidence type="ECO:0000256" key="2">
    <source>
        <dbReference type="ARBA" id="ARBA00022448"/>
    </source>
</evidence>
<dbReference type="EMBL" id="HG996468">
    <property type="protein sequence ID" value="CAG1850457.1"/>
    <property type="molecule type" value="Genomic_DNA"/>
</dbReference>
<keyword evidence="2" id="KW-0813">Transport</keyword>
<evidence type="ECO:0000256" key="5">
    <source>
        <dbReference type="ARBA" id="ARBA00022989"/>
    </source>
</evidence>
<evidence type="ECO:0000256" key="7">
    <source>
        <dbReference type="SAM" id="Phobius"/>
    </source>
</evidence>
<feature type="domain" description="Amino acid transporter transmembrane" evidence="8">
    <location>
        <begin position="101"/>
        <end position="519"/>
    </location>
</feature>
<evidence type="ECO:0000256" key="6">
    <source>
        <dbReference type="ARBA" id="ARBA00023136"/>
    </source>
</evidence>
<name>A0A8D7AIV0_MUSAM</name>
<gene>
    <name evidence="9" type="ORF">GSMUA_201090.1</name>
</gene>
<organism evidence="9">
    <name type="scientific">Musa acuminata subsp. malaccensis</name>
    <name type="common">Wild banana</name>
    <name type="synonym">Musa malaccensis</name>
    <dbReference type="NCBI Taxonomy" id="214687"/>
    <lineage>
        <taxon>Eukaryota</taxon>
        <taxon>Viridiplantae</taxon>
        <taxon>Streptophyta</taxon>
        <taxon>Embryophyta</taxon>
        <taxon>Tracheophyta</taxon>
        <taxon>Spermatophyta</taxon>
        <taxon>Magnoliopsida</taxon>
        <taxon>Liliopsida</taxon>
        <taxon>Zingiberales</taxon>
        <taxon>Musaceae</taxon>
        <taxon>Musa</taxon>
    </lineage>
</organism>
<sequence length="536" mass="58550">MSARESRKSRSTPDLIPLLNRNPNPPLIFLRRRLLPRPSQVGLTWPHHVRRHALAATIFHFFASWIVASPRSSSASSSSMGEASPVPPPPDAGAAFVLESKGSWWHAGFHLTTAIVGPTILTLPYAFRGLGWGVGLAALTVVGAVTFYAYTLMSKVLDHCEKQGRRHIRFRELAADVLGSGWMFYFVVFFQTAINTGVSIGCVLLAGECLKIMYSSLSPDGPLRLYHFIVMVTVVLILLSQLPSFHSLRHINLVSLFLSLGYTTLVAAGCINAGYSRNAPPRNYSLDSSRVQRTFNAFTSISILASLYGNGILPEIQVQLHECAAPMQATMAPPATGKMVKGLMLCYSVIIVTFYSAAVSGYWAFGNKVNSNVLDSLLPDSGPSLAPTWLLGLAVVFVLLQLLAIGLVYSQVAYEIIEKNSADIKKSKFSKRNLVPRLILRTLYMAFCGFMAAMLPFFGDIVAVVGAIGFIPLDFVLPMLLYNISIGPSKRSAIHWINIFIMVVFTGVGIMGAFASIRKLVLDAHQFKLFSNDVVG</sequence>
<dbReference type="PANTHER" id="PTHR48017">
    <property type="entry name" value="OS05G0424000 PROTEIN-RELATED"/>
    <property type="match status" value="1"/>
</dbReference>
<evidence type="ECO:0000256" key="1">
    <source>
        <dbReference type="ARBA" id="ARBA00004370"/>
    </source>
</evidence>
<feature type="transmembrane region" description="Helical" evidence="7">
    <location>
        <begin position="461"/>
        <end position="484"/>
    </location>
</feature>
<feature type="transmembrane region" description="Helical" evidence="7">
    <location>
        <begin position="344"/>
        <end position="365"/>
    </location>
</feature>
<keyword evidence="4" id="KW-0029">Amino-acid transport</keyword>
<comment type="subcellular location">
    <subcellularLocation>
        <location evidence="1">Membrane</location>
    </subcellularLocation>
</comment>
<protein>
    <submittedName>
        <fullName evidence="9">(wild Malaysian banana) hypothetical protein</fullName>
    </submittedName>
</protein>
<dbReference type="GO" id="GO:0016020">
    <property type="term" value="C:membrane"/>
    <property type="evidence" value="ECO:0007669"/>
    <property type="project" value="UniProtKB-SubCell"/>
</dbReference>
<feature type="transmembrane region" description="Helical" evidence="7">
    <location>
        <begin position="254"/>
        <end position="275"/>
    </location>
</feature>
<reference evidence="9" key="1">
    <citation type="submission" date="2021-03" db="EMBL/GenBank/DDBJ databases">
        <authorList>
            <consortium name="Genoscope - CEA"/>
            <person name="William W."/>
        </authorList>
    </citation>
    <scope>NUCLEOTIDE SEQUENCE</scope>
    <source>
        <strain evidence="9">Doubled-haploid Pahang</strain>
    </source>
</reference>
<accession>A0A8D7AIV0</accession>
<evidence type="ECO:0000313" key="9">
    <source>
        <dbReference type="EMBL" id="CAG1850457.1"/>
    </source>
</evidence>
<feature type="transmembrane region" description="Helical" evidence="7">
    <location>
        <begin position="438"/>
        <end position="455"/>
    </location>
</feature>
<keyword evidence="6 7" id="KW-0472">Membrane</keyword>
<dbReference type="Pfam" id="PF01490">
    <property type="entry name" value="Aa_trans"/>
    <property type="match status" value="1"/>
</dbReference>